<dbReference type="PANTHER" id="PTHR47959:SF3">
    <property type="entry name" value="ATP-DEPENDENT RNA HELICASE SRMB"/>
    <property type="match status" value="1"/>
</dbReference>
<dbReference type="GO" id="GO:0003676">
    <property type="term" value="F:nucleic acid binding"/>
    <property type="evidence" value="ECO:0007669"/>
    <property type="project" value="InterPro"/>
</dbReference>
<evidence type="ECO:0000256" key="1">
    <source>
        <dbReference type="ARBA" id="ARBA00022741"/>
    </source>
</evidence>
<feature type="short sequence motif" description="Q motif" evidence="6">
    <location>
        <begin position="4"/>
        <end position="32"/>
    </location>
</feature>
<dbReference type="InterPro" id="IPR044742">
    <property type="entry name" value="DEAD/DEAH_RhlB"/>
</dbReference>
<evidence type="ECO:0000256" key="2">
    <source>
        <dbReference type="ARBA" id="ARBA00022801"/>
    </source>
</evidence>
<dbReference type="InterPro" id="IPR000629">
    <property type="entry name" value="RNA-helicase_DEAD-box_CS"/>
</dbReference>
<dbReference type="InterPro" id="IPR014001">
    <property type="entry name" value="Helicase_ATP-bd"/>
</dbReference>
<dbReference type="InterPro" id="IPR014014">
    <property type="entry name" value="RNA_helicase_DEAD_Q_motif"/>
</dbReference>
<dbReference type="RefSeq" id="WP_189477149.1">
    <property type="nucleotide sequence ID" value="NZ_BMYM01000001.1"/>
</dbReference>
<evidence type="ECO:0000259" key="10">
    <source>
        <dbReference type="PROSITE" id="PS51194"/>
    </source>
</evidence>
<dbReference type="SUPFAM" id="SSF52540">
    <property type="entry name" value="P-loop containing nucleoside triphosphate hydrolases"/>
    <property type="match status" value="1"/>
</dbReference>
<accession>A0A919CKK1</accession>
<proteinExistence type="inferred from homology"/>
<dbReference type="GO" id="GO:0005829">
    <property type="term" value="C:cytosol"/>
    <property type="evidence" value="ECO:0007669"/>
    <property type="project" value="TreeGrafter"/>
</dbReference>
<dbReference type="InterPro" id="IPR050079">
    <property type="entry name" value="DEAD_box_RNA_helicase"/>
</dbReference>
<dbReference type="SMART" id="SM00490">
    <property type="entry name" value="HELICc"/>
    <property type="match status" value="1"/>
</dbReference>
<dbReference type="GO" id="GO:0016787">
    <property type="term" value="F:hydrolase activity"/>
    <property type="evidence" value="ECO:0007669"/>
    <property type="project" value="UniProtKB-KW"/>
</dbReference>
<dbReference type="Gene3D" id="3.40.50.300">
    <property type="entry name" value="P-loop containing nucleotide triphosphate hydrolases"/>
    <property type="match status" value="2"/>
</dbReference>
<evidence type="ECO:0000256" key="8">
    <source>
        <dbReference type="SAM" id="MobiDB-lite"/>
    </source>
</evidence>
<dbReference type="EMBL" id="BMYM01000001">
    <property type="protein sequence ID" value="GHD32657.1"/>
    <property type="molecule type" value="Genomic_DNA"/>
</dbReference>
<dbReference type="PROSITE" id="PS51195">
    <property type="entry name" value="Q_MOTIF"/>
    <property type="match status" value="1"/>
</dbReference>
<comment type="similarity">
    <text evidence="5 7">Belongs to the DEAD box helicase family.</text>
</comment>
<feature type="domain" description="DEAD-box RNA helicase Q" evidence="11">
    <location>
        <begin position="4"/>
        <end position="32"/>
    </location>
</feature>
<feature type="domain" description="Helicase C-terminal" evidence="10">
    <location>
        <begin position="238"/>
        <end position="384"/>
    </location>
</feature>
<gene>
    <name evidence="12" type="ORF">GCM10007053_17210</name>
</gene>
<dbReference type="CDD" id="cd18787">
    <property type="entry name" value="SF2_C_DEAD"/>
    <property type="match status" value="1"/>
</dbReference>
<protein>
    <submittedName>
        <fullName evidence="12">ATP-dependent RNA helicase</fullName>
    </submittedName>
</protein>
<dbReference type="PROSITE" id="PS00039">
    <property type="entry name" value="DEAD_ATP_HELICASE"/>
    <property type="match status" value="1"/>
</dbReference>
<dbReference type="PROSITE" id="PS51192">
    <property type="entry name" value="HELICASE_ATP_BIND_1"/>
    <property type="match status" value="1"/>
</dbReference>
<feature type="domain" description="Helicase ATP-binding" evidence="9">
    <location>
        <begin position="35"/>
        <end position="209"/>
    </location>
</feature>
<dbReference type="Pfam" id="PF00270">
    <property type="entry name" value="DEAD"/>
    <property type="match status" value="1"/>
</dbReference>
<evidence type="ECO:0000256" key="3">
    <source>
        <dbReference type="ARBA" id="ARBA00022806"/>
    </source>
</evidence>
<feature type="compositionally biased region" description="Basic residues" evidence="8">
    <location>
        <begin position="385"/>
        <end position="414"/>
    </location>
</feature>
<sequence>MTENVFADTSLDPRLIKALASMEISAPTEVQASVIPPALNGENLRISAQTGSGKTLAYLLPIAQSMLLTPPGRSEAMMALVLVPTRELARQVTKVARALLKFTSLQADAITGGADFKYQRAMLRKNPEIVVATPGRILEHCQRRSTDLADLRTLVLDEADRMLELGFREDVLELAALSDQRPQTLMLSATLGYRGLGALGRAVMSDAKTLETTPQRQVHEDIFHQRILADSPEHKDKLLLALLSTGENRRCLVFANKRRTADRLAGLLAHHRIKCSALHGELSTEERKAVVARFADNKLQALCASDVAARGLDVPGIDLVINYDVPHSGDDYVHRTGRTGRAGASGLAISLVDANEWNLMASIQRYLKTEFELRALPGLKARYSGPKKLKSSGKAASKGKKKSAAPRKKVRQRDRKNVGKPVRAGNTHNDGFAPLTKKPSGKDKD</sequence>
<comment type="caution">
    <text evidence="12">The sequence shown here is derived from an EMBL/GenBank/DDBJ whole genome shotgun (WGS) entry which is preliminary data.</text>
</comment>
<evidence type="ECO:0000313" key="13">
    <source>
        <dbReference type="Proteomes" id="UP000644693"/>
    </source>
</evidence>
<evidence type="ECO:0000256" key="7">
    <source>
        <dbReference type="RuleBase" id="RU000492"/>
    </source>
</evidence>
<keyword evidence="2 7" id="KW-0378">Hydrolase</keyword>
<dbReference type="InterPro" id="IPR001650">
    <property type="entry name" value="Helicase_C-like"/>
</dbReference>
<evidence type="ECO:0000259" key="11">
    <source>
        <dbReference type="PROSITE" id="PS51195"/>
    </source>
</evidence>
<dbReference type="CDD" id="cd00268">
    <property type="entry name" value="DEADc"/>
    <property type="match status" value="1"/>
</dbReference>
<keyword evidence="1 7" id="KW-0547">Nucleotide-binding</keyword>
<reference evidence="12" key="2">
    <citation type="submission" date="2020-09" db="EMBL/GenBank/DDBJ databases">
        <authorList>
            <person name="Sun Q."/>
            <person name="Kim S."/>
        </authorList>
    </citation>
    <scope>NUCLEOTIDE SEQUENCE</scope>
    <source>
        <strain evidence="12">KCTC 23430</strain>
    </source>
</reference>
<evidence type="ECO:0000256" key="5">
    <source>
        <dbReference type="ARBA" id="ARBA00038437"/>
    </source>
</evidence>
<dbReference type="PANTHER" id="PTHR47959">
    <property type="entry name" value="ATP-DEPENDENT RNA HELICASE RHLE-RELATED"/>
    <property type="match status" value="1"/>
</dbReference>
<dbReference type="Proteomes" id="UP000644693">
    <property type="component" value="Unassembled WGS sequence"/>
</dbReference>
<feature type="region of interest" description="Disordered" evidence="8">
    <location>
        <begin position="383"/>
        <end position="445"/>
    </location>
</feature>
<keyword evidence="3 7" id="KW-0347">Helicase</keyword>
<keyword evidence="13" id="KW-1185">Reference proteome</keyword>
<dbReference type="GO" id="GO:0005524">
    <property type="term" value="F:ATP binding"/>
    <property type="evidence" value="ECO:0007669"/>
    <property type="project" value="UniProtKB-KW"/>
</dbReference>
<dbReference type="GO" id="GO:0003724">
    <property type="term" value="F:RNA helicase activity"/>
    <property type="evidence" value="ECO:0007669"/>
    <property type="project" value="InterPro"/>
</dbReference>
<dbReference type="SMART" id="SM00487">
    <property type="entry name" value="DEXDc"/>
    <property type="match status" value="1"/>
</dbReference>
<evidence type="ECO:0000256" key="4">
    <source>
        <dbReference type="ARBA" id="ARBA00022840"/>
    </source>
</evidence>
<keyword evidence="4 7" id="KW-0067">ATP-binding</keyword>
<organism evidence="12 13">
    <name type="scientific">Parahalioglobus pacificus</name>
    <dbReference type="NCBI Taxonomy" id="930806"/>
    <lineage>
        <taxon>Bacteria</taxon>
        <taxon>Pseudomonadati</taxon>
        <taxon>Pseudomonadota</taxon>
        <taxon>Gammaproteobacteria</taxon>
        <taxon>Cellvibrionales</taxon>
        <taxon>Halieaceae</taxon>
        <taxon>Parahalioglobus</taxon>
    </lineage>
</organism>
<dbReference type="PROSITE" id="PS51194">
    <property type="entry name" value="HELICASE_CTER"/>
    <property type="match status" value="1"/>
</dbReference>
<dbReference type="AlphaFoldDB" id="A0A919CKK1"/>
<dbReference type="InterPro" id="IPR027417">
    <property type="entry name" value="P-loop_NTPase"/>
</dbReference>
<reference evidence="12" key="1">
    <citation type="journal article" date="2014" name="Int. J. Syst. Evol. Microbiol.">
        <title>Complete genome sequence of Corynebacterium casei LMG S-19264T (=DSM 44701T), isolated from a smear-ripened cheese.</title>
        <authorList>
            <consortium name="US DOE Joint Genome Institute (JGI-PGF)"/>
            <person name="Walter F."/>
            <person name="Albersmeier A."/>
            <person name="Kalinowski J."/>
            <person name="Ruckert C."/>
        </authorList>
    </citation>
    <scope>NUCLEOTIDE SEQUENCE</scope>
    <source>
        <strain evidence="12">KCTC 23430</strain>
    </source>
</reference>
<evidence type="ECO:0000313" key="12">
    <source>
        <dbReference type="EMBL" id="GHD32657.1"/>
    </source>
</evidence>
<dbReference type="Pfam" id="PF00271">
    <property type="entry name" value="Helicase_C"/>
    <property type="match status" value="1"/>
</dbReference>
<name>A0A919CKK1_9GAMM</name>
<evidence type="ECO:0000259" key="9">
    <source>
        <dbReference type="PROSITE" id="PS51192"/>
    </source>
</evidence>
<dbReference type="InterPro" id="IPR011545">
    <property type="entry name" value="DEAD/DEAH_box_helicase_dom"/>
</dbReference>
<evidence type="ECO:0000256" key="6">
    <source>
        <dbReference type="PROSITE-ProRule" id="PRU00552"/>
    </source>
</evidence>